<keyword evidence="2" id="KW-0812">Transmembrane</keyword>
<comment type="caution">
    <text evidence="3">The sequence shown here is derived from an EMBL/GenBank/DDBJ whole genome shotgun (WGS) entry which is preliminary data.</text>
</comment>
<evidence type="ECO:0000313" key="3">
    <source>
        <dbReference type="EMBL" id="EWM30524.1"/>
    </source>
</evidence>
<feature type="region of interest" description="Disordered" evidence="1">
    <location>
        <begin position="264"/>
        <end position="303"/>
    </location>
</feature>
<protein>
    <submittedName>
        <fullName evidence="3">Uncharacterized protein</fullName>
    </submittedName>
</protein>
<dbReference type="Proteomes" id="UP000019335">
    <property type="component" value="Chromosome 1"/>
</dbReference>
<name>W7UC41_9STRA</name>
<evidence type="ECO:0000256" key="1">
    <source>
        <dbReference type="SAM" id="MobiDB-lite"/>
    </source>
</evidence>
<sequence length="303" mass="32021">MASSVVPVRPPTVVRRESVTWPTDDPPPQLKSYGSFSSNWRSQASTLLPSSQSTNAGNFVHSPRTERRLQWRALLLAVSTVLLTACFLVVVILVTGRTLASPHETSPGKDGPLKTFPSLSPKDSFKAEDEQPYLLAVDTVSNVKGGATDAFPGAYLAKASSHANPSPGYPSSAPEDPNIKIPVTMGCLEAMCESWMAALGQHHGDGANLTLLDCIQRTGMSADGTRACFAMSHVTDSAERVGLYQCAVCEGCLAPQSKEEKAALCQTGSGKGKTSAKRSAPSSHASTPSASAWDRYVPKGFAP</sequence>
<keyword evidence="2" id="KW-0472">Membrane</keyword>
<gene>
    <name evidence="3" type="ORF">Naga_100013g24</name>
</gene>
<feature type="transmembrane region" description="Helical" evidence="2">
    <location>
        <begin position="73"/>
        <end position="94"/>
    </location>
</feature>
<accession>W7UC41</accession>
<keyword evidence="4" id="KW-1185">Reference proteome</keyword>
<dbReference type="AlphaFoldDB" id="W7UC41"/>
<dbReference type="EMBL" id="AZIL01000033">
    <property type="protein sequence ID" value="EWM30524.1"/>
    <property type="molecule type" value="Genomic_DNA"/>
</dbReference>
<keyword evidence="2" id="KW-1133">Transmembrane helix</keyword>
<feature type="compositionally biased region" description="Low complexity" evidence="1">
    <location>
        <begin position="279"/>
        <end position="292"/>
    </location>
</feature>
<organism evidence="3 4">
    <name type="scientific">Nannochloropsis gaditana</name>
    <dbReference type="NCBI Taxonomy" id="72520"/>
    <lineage>
        <taxon>Eukaryota</taxon>
        <taxon>Sar</taxon>
        <taxon>Stramenopiles</taxon>
        <taxon>Ochrophyta</taxon>
        <taxon>Eustigmatophyceae</taxon>
        <taxon>Eustigmatales</taxon>
        <taxon>Monodopsidaceae</taxon>
        <taxon>Nannochloropsis</taxon>
    </lineage>
</organism>
<feature type="region of interest" description="Disordered" evidence="1">
    <location>
        <begin position="100"/>
        <end position="120"/>
    </location>
</feature>
<evidence type="ECO:0000256" key="2">
    <source>
        <dbReference type="SAM" id="Phobius"/>
    </source>
</evidence>
<proteinExistence type="predicted"/>
<reference evidence="3 4" key="1">
    <citation type="journal article" date="2014" name="Mol. Plant">
        <title>Chromosome Scale Genome Assembly and Transcriptome Profiling of Nannochloropsis gaditana in Nitrogen Depletion.</title>
        <authorList>
            <person name="Corteggiani Carpinelli E."/>
            <person name="Telatin A."/>
            <person name="Vitulo N."/>
            <person name="Forcato C."/>
            <person name="D'Angelo M."/>
            <person name="Schiavon R."/>
            <person name="Vezzi A."/>
            <person name="Giacometti G.M."/>
            <person name="Morosinotto T."/>
            <person name="Valle G."/>
        </authorList>
    </citation>
    <scope>NUCLEOTIDE SEQUENCE [LARGE SCALE GENOMIC DNA]</scope>
    <source>
        <strain evidence="3 4">B-31</strain>
    </source>
</reference>
<evidence type="ECO:0000313" key="4">
    <source>
        <dbReference type="Proteomes" id="UP000019335"/>
    </source>
</evidence>